<evidence type="ECO:0000313" key="2">
    <source>
        <dbReference type="EMBL" id="KAJ8394090.1"/>
    </source>
</evidence>
<protein>
    <submittedName>
        <fullName evidence="2">Uncharacterized protein</fullName>
    </submittedName>
</protein>
<reference evidence="2" key="1">
    <citation type="journal article" date="2023" name="Science">
        <title>Genome structures resolve the early diversification of teleost fishes.</title>
        <authorList>
            <person name="Parey E."/>
            <person name="Louis A."/>
            <person name="Montfort J."/>
            <person name="Bouchez O."/>
            <person name="Roques C."/>
            <person name="Iampietro C."/>
            <person name="Lluch J."/>
            <person name="Castinel A."/>
            <person name="Donnadieu C."/>
            <person name="Desvignes T."/>
            <person name="Floi Bucao C."/>
            <person name="Jouanno E."/>
            <person name="Wen M."/>
            <person name="Mejri S."/>
            <person name="Dirks R."/>
            <person name="Jansen H."/>
            <person name="Henkel C."/>
            <person name="Chen W.J."/>
            <person name="Zahm M."/>
            <person name="Cabau C."/>
            <person name="Klopp C."/>
            <person name="Thompson A.W."/>
            <person name="Robinson-Rechavi M."/>
            <person name="Braasch I."/>
            <person name="Lecointre G."/>
            <person name="Bobe J."/>
            <person name="Postlethwait J.H."/>
            <person name="Berthelot C."/>
            <person name="Roest Crollius H."/>
            <person name="Guiguen Y."/>
        </authorList>
    </citation>
    <scope>NUCLEOTIDE SEQUENCE</scope>
    <source>
        <strain evidence="2">NC1722</strain>
    </source>
</reference>
<feature type="region of interest" description="Disordered" evidence="1">
    <location>
        <begin position="49"/>
        <end position="70"/>
    </location>
</feature>
<accession>A0AAD7S188</accession>
<dbReference type="AlphaFoldDB" id="A0AAD7S188"/>
<evidence type="ECO:0000313" key="3">
    <source>
        <dbReference type="Proteomes" id="UP001221898"/>
    </source>
</evidence>
<evidence type="ECO:0000256" key="1">
    <source>
        <dbReference type="SAM" id="MobiDB-lite"/>
    </source>
</evidence>
<dbReference type="EMBL" id="JAINUG010000129">
    <property type="protein sequence ID" value="KAJ8394090.1"/>
    <property type="molecule type" value="Genomic_DNA"/>
</dbReference>
<organism evidence="2 3">
    <name type="scientific">Aldrovandia affinis</name>
    <dbReference type="NCBI Taxonomy" id="143900"/>
    <lineage>
        <taxon>Eukaryota</taxon>
        <taxon>Metazoa</taxon>
        <taxon>Chordata</taxon>
        <taxon>Craniata</taxon>
        <taxon>Vertebrata</taxon>
        <taxon>Euteleostomi</taxon>
        <taxon>Actinopterygii</taxon>
        <taxon>Neopterygii</taxon>
        <taxon>Teleostei</taxon>
        <taxon>Notacanthiformes</taxon>
        <taxon>Halosauridae</taxon>
        <taxon>Aldrovandia</taxon>
    </lineage>
</organism>
<dbReference type="Proteomes" id="UP001221898">
    <property type="component" value="Unassembled WGS sequence"/>
</dbReference>
<keyword evidence="3" id="KW-1185">Reference proteome</keyword>
<comment type="caution">
    <text evidence="2">The sequence shown here is derived from an EMBL/GenBank/DDBJ whole genome shotgun (WGS) entry which is preliminary data.</text>
</comment>
<name>A0AAD7S188_9TELE</name>
<proteinExistence type="predicted"/>
<gene>
    <name evidence="2" type="ORF">AAFF_G00048950</name>
</gene>
<sequence>MPCGYDCAFGVRSEVSLLYDVTMSLSRERSRFIAARAPLKWAAALYADKGQGAKRRRGSEDGAESSAAELKGDVKGRKPCGRMIYCTATFLCDSVPWEVEPLVRASYR</sequence>